<feature type="region of interest" description="Disordered" evidence="1">
    <location>
        <begin position="41"/>
        <end position="61"/>
    </location>
</feature>
<name>A0A4D6LFA1_VIGUN</name>
<sequence length="146" mass="16136">MQNKDKGDGIEDSPLDMLLVILLEGASKEVVMPSSENVWFSRPSKPGSPRLENQRRENIGTLTSRSSKGSEFWATGERFPPKRELEFDFVECLTRRLGEGVDARKLSLSETGLVASAKAFSPSEFSAVYVYWLFALMKSGSGDAVP</sequence>
<gene>
    <name evidence="2" type="ORF">DEO72_LG3g1628</name>
</gene>
<protein>
    <submittedName>
        <fullName evidence="2">Uncharacterized protein</fullName>
    </submittedName>
</protein>
<evidence type="ECO:0000256" key="1">
    <source>
        <dbReference type="SAM" id="MobiDB-lite"/>
    </source>
</evidence>
<keyword evidence="3" id="KW-1185">Reference proteome</keyword>
<dbReference type="EMBL" id="CP039347">
    <property type="protein sequence ID" value="QCD87096.1"/>
    <property type="molecule type" value="Genomic_DNA"/>
</dbReference>
<proteinExistence type="predicted"/>
<dbReference type="Proteomes" id="UP000501690">
    <property type="component" value="Linkage Group LG3"/>
</dbReference>
<organism evidence="2 3">
    <name type="scientific">Vigna unguiculata</name>
    <name type="common">Cowpea</name>
    <dbReference type="NCBI Taxonomy" id="3917"/>
    <lineage>
        <taxon>Eukaryota</taxon>
        <taxon>Viridiplantae</taxon>
        <taxon>Streptophyta</taxon>
        <taxon>Embryophyta</taxon>
        <taxon>Tracheophyta</taxon>
        <taxon>Spermatophyta</taxon>
        <taxon>Magnoliopsida</taxon>
        <taxon>eudicotyledons</taxon>
        <taxon>Gunneridae</taxon>
        <taxon>Pentapetalae</taxon>
        <taxon>rosids</taxon>
        <taxon>fabids</taxon>
        <taxon>Fabales</taxon>
        <taxon>Fabaceae</taxon>
        <taxon>Papilionoideae</taxon>
        <taxon>50 kb inversion clade</taxon>
        <taxon>NPAAA clade</taxon>
        <taxon>indigoferoid/millettioid clade</taxon>
        <taxon>Phaseoleae</taxon>
        <taxon>Vigna</taxon>
    </lineage>
</organism>
<dbReference type="AlphaFoldDB" id="A0A4D6LFA1"/>
<evidence type="ECO:0000313" key="2">
    <source>
        <dbReference type="EMBL" id="QCD87096.1"/>
    </source>
</evidence>
<accession>A0A4D6LFA1</accession>
<evidence type="ECO:0000313" key="3">
    <source>
        <dbReference type="Proteomes" id="UP000501690"/>
    </source>
</evidence>
<reference evidence="2 3" key="1">
    <citation type="submission" date="2019-04" db="EMBL/GenBank/DDBJ databases">
        <title>An improved genome assembly and genetic linkage map for asparagus bean, Vigna unguiculata ssp. sesquipedialis.</title>
        <authorList>
            <person name="Xia Q."/>
            <person name="Zhang R."/>
            <person name="Dong Y."/>
        </authorList>
    </citation>
    <scope>NUCLEOTIDE SEQUENCE [LARGE SCALE GENOMIC DNA]</scope>
    <source>
        <tissue evidence="2">Leaf</tissue>
    </source>
</reference>